<evidence type="ECO:0000313" key="2">
    <source>
        <dbReference type="Proteomes" id="UP000516764"/>
    </source>
</evidence>
<dbReference type="KEGG" id="phal:H9I45_01925"/>
<dbReference type="OrthoDB" id="1199048at2"/>
<sequence>MYKYFISIFFLFVFVDGFSQEQKKDSLASKTKDSIVYKTGYGFRVGIDISKPIKAQFDGSYSGFEIVGDYRIKKNLYLAAEIGYEEETNNEDYTNSTAKGNYIRLGVNYNAYQNWLDMNNEIFVGYRYGFSLFEQTLNNYTPNTSSKDFGNYFPTVPITVPQTTTGLNAHWSELMVGIKAETFKNFFVSFSVSYKVMMSVKDPENFKSLYAPGFNRIFESNTGFGFNYTLSYLIPFTKK</sequence>
<gene>
    <name evidence="1" type="ORF">H9I45_01925</name>
</gene>
<accession>A0A7L8AGY2</accession>
<reference evidence="1 2" key="1">
    <citation type="journal article" date="2016" name="Int. J. Syst. Evol. Microbiol.">
        <title>Polaribacter haliotis sp. nov., isolated from the gut of abalone Haliotis discus hannai.</title>
        <authorList>
            <person name="Kim Y.O."/>
            <person name="Park I.S."/>
            <person name="Park S."/>
            <person name="Nam B.H."/>
            <person name="Park J.M."/>
            <person name="Kim D.G."/>
            <person name="Yoon J.H."/>
        </authorList>
    </citation>
    <scope>NUCLEOTIDE SEQUENCE [LARGE SCALE GENOMIC DNA]</scope>
    <source>
        <strain evidence="1 2">KCTC 52418</strain>
    </source>
</reference>
<dbReference type="EMBL" id="CP061813">
    <property type="protein sequence ID" value="QOD61230.1"/>
    <property type="molecule type" value="Genomic_DNA"/>
</dbReference>
<dbReference type="Pfam" id="PF19515">
    <property type="entry name" value="DUF6048"/>
    <property type="match status" value="1"/>
</dbReference>
<dbReference type="Proteomes" id="UP000516764">
    <property type="component" value="Chromosome"/>
</dbReference>
<name>A0A7L8AGY2_9FLAO</name>
<protein>
    <recommendedName>
        <fullName evidence="3">Outer membrane protein beta-barrel domain-containing protein</fullName>
    </recommendedName>
</protein>
<organism evidence="1 2">
    <name type="scientific">Polaribacter haliotis</name>
    <dbReference type="NCBI Taxonomy" id="1888915"/>
    <lineage>
        <taxon>Bacteria</taxon>
        <taxon>Pseudomonadati</taxon>
        <taxon>Bacteroidota</taxon>
        <taxon>Flavobacteriia</taxon>
        <taxon>Flavobacteriales</taxon>
        <taxon>Flavobacteriaceae</taxon>
    </lineage>
</organism>
<keyword evidence="2" id="KW-1185">Reference proteome</keyword>
<dbReference type="RefSeq" id="WP_088353621.1">
    <property type="nucleotide sequence ID" value="NZ_CP061813.1"/>
</dbReference>
<evidence type="ECO:0008006" key="3">
    <source>
        <dbReference type="Google" id="ProtNLM"/>
    </source>
</evidence>
<evidence type="ECO:0000313" key="1">
    <source>
        <dbReference type="EMBL" id="QOD61230.1"/>
    </source>
</evidence>
<dbReference type="InterPro" id="IPR046111">
    <property type="entry name" value="DUF6048"/>
</dbReference>
<proteinExistence type="predicted"/>
<dbReference type="AlphaFoldDB" id="A0A7L8AGY2"/>